<dbReference type="EMBL" id="PTIX01000041">
    <property type="protein sequence ID" value="PPK61473.1"/>
    <property type="molecule type" value="Genomic_DNA"/>
</dbReference>
<sequence>MARTRSGRHAEPVRADAAVHPPRWRAASRERTHPRRPASAGWTRGVNQVAAGQAIPLGPVWARGAAGDLPGAGFRRGRARDCGKYGKVWSAGRPVPCSLNGGAVVAWSDGTPERITGQVPVRGCGQLRARRPAAVIDFQGLDITGPCGHSGRRGAGWSRAAGWQTGRASRSGRSSPGPRPGECGSREVRSQAGIGGVAGMRGRVGVVRPERDGGPNRDVVRGWVEVRGGLVTAGRGYGAWQRAGPAGPGVRQRPGRGCGAGR</sequence>
<feature type="region of interest" description="Disordered" evidence="1">
    <location>
        <begin position="151"/>
        <end position="193"/>
    </location>
</feature>
<keyword evidence="3" id="KW-1185">Reference proteome</keyword>
<dbReference type="AlphaFoldDB" id="A0A2S6GC63"/>
<evidence type="ECO:0000256" key="1">
    <source>
        <dbReference type="SAM" id="MobiDB-lite"/>
    </source>
</evidence>
<organism evidence="2 3">
    <name type="scientific">Actinokineospora auranticolor</name>
    <dbReference type="NCBI Taxonomy" id="155976"/>
    <lineage>
        <taxon>Bacteria</taxon>
        <taxon>Bacillati</taxon>
        <taxon>Actinomycetota</taxon>
        <taxon>Actinomycetes</taxon>
        <taxon>Pseudonocardiales</taxon>
        <taxon>Pseudonocardiaceae</taxon>
        <taxon>Actinokineospora</taxon>
    </lineage>
</organism>
<proteinExistence type="predicted"/>
<evidence type="ECO:0000313" key="3">
    <source>
        <dbReference type="Proteomes" id="UP000239203"/>
    </source>
</evidence>
<feature type="compositionally biased region" description="Low complexity" evidence="1">
    <location>
        <begin position="155"/>
        <end position="183"/>
    </location>
</feature>
<dbReference type="Proteomes" id="UP000239203">
    <property type="component" value="Unassembled WGS sequence"/>
</dbReference>
<name>A0A2S6GC63_9PSEU</name>
<protein>
    <submittedName>
        <fullName evidence="2">Uncharacterized protein</fullName>
    </submittedName>
</protein>
<reference evidence="2 3" key="1">
    <citation type="submission" date="2018-02" db="EMBL/GenBank/DDBJ databases">
        <title>Genomic Encyclopedia of Archaeal and Bacterial Type Strains, Phase II (KMG-II): from individual species to whole genera.</title>
        <authorList>
            <person name="Goeker M."/>
        </authorList>
    </citation>
    <scope>NUCLEOTIDE SEQUENCE [LARGE SCALE GENOMIC DNA]</scope>
    <source>
        <strain evidence="2 3">YU 961-1</strain>
    </source>
</reference>
<comment type="caution">
    <text evidence="2">The sequence shown here is derived from an EMBL/GenBank/DDBJ whole genome shotgun (WGS) entry which is preliminary data.</text>
</comment>
<feature type="region of interest" description="Disordered" evidence="1">
    <location>
        <begin position="1"/>
        <end position="45"/>
    </location>
</feature>
<feature type="region of interest" description="Disordered" evidence="1">
    <location>
        <begin position="237"/>
        <end position="262"/>
    </location>
</feature>
<evidence type="ECO:0000313" key="2">
    <source>
        <dbReference type="EMBL" id="PPK61473.1"/>
    </source>
</evidence>
<accession>A0A2S6GC63</accession>
<gene>
    <name evidence="2" type="ORF">CLV40_14123</name>
</gene>